<protein>
    <recommendedName>
        <fullName evidence="1">YdhG-like domain-containing protein</fullName>
    </recommendedName>
</protein>
<keyword evidence="3" id="KW-1185">Reference proteome</keyword>
<evidence type="ECO:0000259" key="1">
    <source>
        <dbReference type="Pfam" id="PF08818"/>
    </source>
</evidence>
<proteinExistence type="predicted"/>
<accession>A0A0N0E562</accession>
<comment type="caution">
    <text evidence="2">The sequence shown here is derived from an EMBL/GenBank/DDBJ whole genome shotgun (WGS) entry which is preliminary data.</text>
</comment>
<gene>
    <name evidence="2" type="ORF">PF66_01708</name>
</gene>
<reference evidence="2 3" key="1">
    <citation type="journal article" date="2015" name="PLoS ONE">
        <title>Rice-Infecting Pseudomonas Genomes Are Highly Accessorized and Harbor Multiple Putative Virulence Mechanisms to Cause Sheath Brown Rot.</title>
        <authorList>
            <person name="Quibod I.L."/>
            <person name="Grande G."/>
            <person name="Oreiro E.G."/>
            <person name="Borja F.N."/>
            <person name="Dossa G.S."/>
            <person name="Mauleon R."/>
            <person name="Cruz C.V."/>
            <person name="Oliva R."/>
        </authorList>
    </citation>
    <scope>NUCLEOTIDE SEQUENCE [LARGE SCALE GENOMIC DNA]</scope>
    <source>
        <strain evidence="2 3">IRRI 6609</strain>
    </source>
</reference>
<evidence type="ECO:0000313" key="3">
    <source>
        <dbReference type="Proteomes" id="UP000037931"/>
    </source>
</evidence>
<dbReference type="STRING" id="50340.PF66_01708"/>
<dbReference type="SUPFAM" id="SSF159888">
    <property type="entry name" value="YdhG-like"/>
    <property type="match status" value="1"/>
</dbReference>
<dbReference type="InterPro" id="IPR014922">
    <property type="entry name" value="YdhG-like"/>
</dbReference>
<sequence>MTRQSDEAVAALLHDLATTHESMLEIVQRVRTVVEEVAGTVSEMVKYGGIIFSHAAPFCGVYAYQEHVSVEFGQGYTFQDPHGVLEGGGKFRRHIKLRSVADVQDKHLGDYVKQALS</sequence>
<dbReference type="PATRIC" id="fig|50340.43.peg.4867"/>
<organism evidence="2 3">
    <name type="scientific">Pseudomonas asplenii</name>
    <dbReference type="NCBI Taxonomy" id="53407"/>
    <lineage>
        <taxon>Bacteria</taxon>
        <taxon>Pseudomonadati</taxon>
        <taxon>Pseudomonadota</taxon>
        <taxon>Gammaproteobacteria</taxon>
        <taxon>Pseudomonadales</taxon>
        <taxon>Pseudomonadaceae</taxon>
        <taxon>Pseudomonas</taxon>
    </lineage>
</organism>
<evidence type="ECO:0000313" key="2">
    <source>
        <dbReference type="EMBL" id="KPA92124.1"/>
    </source>
</evidence>
<dbReference type="Pfam" id="PF08818">
    <property type="entry name" value="DUF1801"/>
    <property type="match status" value="1"/>
</dbReference>
<feature type="domain" description="YdhG-like" evidence="1">
    <location>
        <begin position="25"/>
        <end position="116"/>
    </location>
</feature>
<dbReference type="AlphaFoldDB" id="A0A0N0E562"/>
<dbReference type="Proteomes" id="UP000037931">
    <property type="component" value="Unassembled WGS sequence"/>
</dbReference>
<name>A0A0N0E562_9PSED</name>
<dbReference type="RefSeq" id="WP_054059626.1">
    <property type="nucleotide sequence ID" value="NZ_JSYZ01000004.1"/>
</dbReference>
<dbReference type="OrthoDB" id="7619808at2"/>
<dbReference type="EMBL" id="JSYZ01000004">
    <property type="protein sequence ID" value="KPA92124.1"/>
    <property type="molecule type" value="Genomic_DNA"/>
</dbReference>